<protein>
    <submittedName>
        <fullName evidence="2">Uncharacterized protein</fullName>
    </submittedName>
</protein>
<reference evidence="2" key="1">
    <citation type="submission" date="2019-04" db="EMBL/GenBank/DDBJ databases">
        <title>Sequencing of skin fungus with MAO and IRED activity.</title>
        <authorList>
            <person name="Marsaioli A.J."/>
            <person name="Bonatto J.M.C."/>
            <person name="Reis Junior O."/>
        </authorList>
    </citation>
    <scope>NUCLEOTIDE SEQUENCE</scope>
    <source>
        <strain evidence="2">30M1</strain>
    </source>
</reference>
<feature type="compositionally biased region" description="Polar residues" evidence="1">
    <location>
        <begin position="40"/>
        <end position="52"/>
    </location>
</feature>
<sequence>MSDPILHSQPEPFEPHEGSEEELEDYETDDFAQAYYNQPDPESTSTGASIATLSEHHDYDPQISNLEELDTRDEGIEDADTSDDSTEDEERAEQRQVLTQLIIESRDTNTRTAYDVRIRIERQINILNILNAKRLGVAHQAKIEAIIRRRANLIHISVLHFNRAMFDHSDMERDEYDLDAKQLIAGGVESGLKNAKKGIIKAEQLDGSSEEAAADGTNDMSEISFKAKAFLDACGFTVKRKTKSNKQDSDTKEHEPGREGPLVGEFPER</sequence>
<gene>
    <name evidence="2" type="ORF">E8E13_007714</name>
</gene>
<name>A0A9P4TA88_CURKU</name>
<dbReference type="EMBL" id="SWKU01000018">
    <property type="protein sequence ID" value="KAF2998993.1"/>
    <property type="molecule type" value="Genomic_DNA"/>
</dbReference>
<feature type="region of interest" description="Disordered" evidence="1">
    <location>
        <begin position="241"/>
        <end position="269"/>
    </location>
</feature>
<evidence type="ECO:0000313" key="2">
    <source>
        <dbReference type="EMBL" id="KAF2998993.1"/>
    </source>
</evidence>
<proteinExistence type="predicted"/>
<evidence type="ECO:0000313" key="3">
    <source>
        <dbReference type="Proteomes" id="UP000801428"/>
    </source>
</evidence>
<comment type="caution">
    <text evidence="2">The sequence shown here is derived from an EMBL/GenBank/DDBJ whole genome shotgun (WGS) entry which is preliminary data.</text>
</comment>
<feature type="compositionally biased region" description="Acidic residues" evidence="1">
    <location>
        <begin position="19"/>
        <end position="30"/>
    </location>
</feature>
<evidence type="ECO:0000256" key="1">
    <source>
        <dbReference type="SAM" id="MobiDB-lite"/>
    </source>
</evidence>
<feature type="compositionally biased region" description="Basic and acidic residues" evidence="1">
    <location>
        <begin position="245"/>
        <end position="258"/>
    </location>
</feature>
<dbReference type="Proteomes" id="UP000801428">
    <property type="component" value="Unassembled WGS sequence"/>
</dbReference>
<accession>A0A9P4TA88</accession>
<keyword evidence="3" id="KW-1185">Reference proteome</keyword>
<dbReference type="AlphaFoldDB" id="A0A9P4TA88"/>
<feature type="region of interest" description="Disordered" evidence="1">
    <location>
        <begin position="1"/>
        <end position="94"/>
    </location>
</feature>
<organism evidence="2 3">
    <name type="scientific">Curvularia kusanoi</name>
    <name type="common">Cochliobolus kusanoi</name>
    <dbReference type="NCBI Taxonomy" id="90978"/>
    <lineage>
        <taxon>Eukaryota</taxon>
        <taxon>Fungi</taxon>
        <taxon>Dikarya</taxon>
        <taxon>Ascomycota</taxon>
        <taxon>Pezizomycotina</taxon>
        <taxon>Dothideomycetes</taxon>
        <taxon>Pleosporomycetidae</taxon>
        <taxon>Pleosporales</taxon>
        <taxon>Pleosporineae</taxon>
        <taxon>Pleosporaceae</taxon>
        <taxon>Curvularia</taxon>
    </lineage>
</organism>
<feature type="compositionally biased region" description="Acidic residues" evidence="1">
    <location>
        <begin position="67"/>
        <end position="91"/>
    </location>
</feature>